<keyword evidence="2" id="KW-1185">Reference proteome</keyword>
<sequence length="64" mass="7077">MMSGVISETRPRAVKPRHYEVVARAGGWSVMLNGACTRPFRSRRAAERIARSLQKQADALNGAH</sequence>
<proteinExistence type="predicted"/>
<evidence type="ECO:0000313" key="1">
    <source>
        <dbReference type="EMBL" id="QTC91224.1"/>
    </source>
</evidence>
<dbReference type="KEGG" id="bgoe:IFJ75_18835"/>
<gene>
    <name evidence="1" type="ORF">IFJ75_18835</name>
</gene>
<dbReference type="EMBL" id="CP062222">
    <property type="protein sequence ID" value="QTC91224.1"/>
    <property type="molecule type" value="Genomic_DNA"/>
</dbReference>
<dbReference type="Proteomes" id="UP000663918">
    <property type="component" value="Chromosome"/>
</dbReference>
<evidence type="ECO:0000313" key="2">
    <source>
        <dbReference type="Proteomes" id="UP000663918"/>
    </source>
</evidence>
<protein>
    <recommendedName>
        <fullName evidence="3">DUF2188 domain-containing protein</fullName>
    </recommendedName>
</protein>
<evidence type="ECO:0008006" key="3">
    <source>
        <dbReference type="Google" id="ProtNLM"/>
    </source>
</evidence>
<dbReference type="RefSeq" id="WP_207870324.1">
    <property type="nucleotide sequence ID" value="NZ_CP062222.1"/>
</dbReference>
<reference evidence="1" key="1">
    <citation type="submission" date="2020-09" db="EMBL/GenBank/DDBJ databases">
        <title>Brevundimonas sp. LVF2 isolated from a puddle in Goettingen, Germany.</title>
        <authorList>
            <person name="Friedrich I."/>
            <person name="Klassen A."/>
            <person name="Hannes N."/>
            <person name="Schneider D."/>
            <person name="Hertel R."/>
            <person name="Daniel R."/>
        </authorList>
    </citation>
    <scope>NUCLEOTIDE SEQUENCE</scope>
    <source>
        <strain evidence="1">LVF2</strain>
    </source>
</reference>
<name>A0A975GW10_9CAUL</name>
<dbReference type="AlphaFoldDB" id="A0A975GW10"/>
<accession>A0A975GW10</accession>
<organism evidence="1 2">
    <name type="scientific">Brevundimonas goettingensis</name>
    <dbReference type="NCBI Taxonomy" id="2774190"/>
    <lineage>
        <taxon>Bacteria</taxon>
        <taxon>Pseudomonadati</taxon>
        <taxon>Pseudomonadota</taxon>
        <taxon>Alphaproteobacteria</taxon>
        <taxon>Caulobacterales</taxon>
        <taxon>Caulobacteraceae</taxon>
        <taxon>Brevundimonas</taxon>
    </lineage>
</organism>